<keyword evidence="4" id="KW-0238">DNA-binding</keyword>
<keyword evidence="6" id="KW-0436">Ligase</keyword>
<evidence type="ECO:0000256" key="2">
    <source>
        <dbReference type="ARBA" id="ARBA00022771"/>
    </source>
</evidence>
<dbReference type="EMBL" id="JAHWGI010000001">
    <property type="protein sequence ID" value="KAK3907124.1"/>
    <property type="molecule type" value="Genomic_DNA"/>
</dbReference>
<dbReference type="AlphaFoldDB" id="A0AAE1GQ83"/>
<dbReference type="GO" id="GO:0016874">
    <property type="term" value="F:ligase activity"/>
    <property type="evidence" value="ECO:0007669"/>
    <property type="project" value="UniProtKB-KW"/>
</dbReference>
<proteinExistence type="predicted"/>
<dbReference type="GO" id="GO:0008270">
    <property type="term" value="F:zinc ion binding"/>
    <property type="evidence" value="ECO:0007669"/>
    <property type="project" value="UniProtKB-KW"/>
</dbReference>
<name>A0AAE1GQ83_9NEOP</name>
<evidence type="ECO:0000313" key="6">
    <source>
        <dbReference type="EMBL" id="KAK3907124.1"/>
    </source>
</evidence>
<comment type="caution">
    <text evidence="6">The sequence shown here is derived from an EMBL/GenBank/DDBJ whole genome shotgun (WGS) entry which is preliminary data.</text>
</comment>
<organism evidence="6 7">
    <name type="scientific">Frankliniella fusca</name>
    <dbReference type="NCBI Taxonomy" id="407009"/>
    <lineage>
        <taxon>Eukaryota</taxon>
        <taxon>Metazoa</taxon>
        <taxon>Ecdysozoa</taxon>
        <taxon>Arthropoda</taxon>
        <taxon>Hexapoda</taxon>
        <taxon>Insecta</taxon>
        <taxon>Pterygota</taxon>
        <taxon>Neoptera</taxon>
        <taxon>Paraneoptera</taxon>
        <taxon>Thysanoptera</taxon>
        <taxon>Terebrantia</taxon>
        <taxon>Thripoidea</taxon>
        <taxon>Thripidae</taxon>
        <taxon>Frankliniella</taxon>
    </lineage>
</organism>
<gene>
    <name evidence="6" type="ORF">KUF71_000044</name>
</gene>
<evidence type="ECO:0000259" key="5">
    <source>
        <dbReference type="Pfam" id="PF05485"/>
    </source>
</evidence>
<dbReference type="Proteomes" id="UP001219518">
    <property type="component" value="Unassembled WGS sequence"/>
</dbReference>
<keyword evidence="2" id="KW-0863">Zinc-finger</keyword>
<dbReference type="GO" id="GO:0003677">
    <property type="term" value="F:DNA binding"/>
    <property type="evidence" value="ECO:0007669"/>
    <property type="project" value="UniProtKB-KW"/>
</dbReference>
<dbReference type="Pfam" id="PF05485">
    <property type="entry name" value="THAP"/>
    <property type="match status" value="1"/>
</dbReference>
<keyword evidence="3" id="KW-0862">Zinc</keyword>
<evidence type="ECO:0000313" key="7">
    <source>
        <dbReference type="Proteomes" id="UP001219518"/>
    </source>
</evidence>
<reference evidence="6" key="2">
    <citation type="journal article" date="2023" name="BMC Genomics">
        <title>Pest status, molecular evolution, and epigenetic factors derived from the genome assembly of Frankliniella fusca, a thysanopteran phytovirus vector.</title>
        <authorList>
            <person name="Catto M.A."/>
            <person name="Labadie P.E."/>
            <person name="Jacobson A.L."/>
            <person name="Kennedy G.G."/>
            <person name="Srinivasan R."/>
            <person name="Hunt B.G."/>
        </authorList>
    </citation>
    <scope>NUCLEOTIDE SEQUENCE</scope>
    <source>
        <strain evidence="6">PL_HMW_Pooled</strain>
    </source>
</reference>
<accession>A0AAE1GQ83</accession>
<evidence type="ECO:0000256" key="1">
    <source>
        <dbReference type="ARBA" id="ARBA00022723"/>
    </source>
</evidence>
<dbReference type="InterPro" id="IPR006612">
    <property type="entry name" value="THAP_Znf"/>
</dbReference>
<protein>
    <submittedName>
        <fullName evidence="6">Proline--tRNA ligase</fullName>
    </submittedName>
</protein>
<keyword evidence="1" id="KW-0479">Metal-binding</keyword>
<keyword evidence="7" id="KW-1185">Reference proteome</keyword>
<evidence type="ECO:0000256" key="4">
    <source>
        <dbReference type="ARBA" id="ARBA00023125"/>
    </source>
</evidence>
<evidence type="ECO:0000256" key="3">
    <source>
        <dbReference type="ARBA" id="ARBA00022833"/>
    </source>
</evidence>
<feature type="domain" description="THAP-type" evidence="5">
    <location>
        <begin position="15"/>
        <end position="49"/>
    </location>
</feature>
<sequence>MPAGNAKLVRKTAQQLHANHYLCGAHFETNYFTNKDRNRLQRNAVPTLFKCEDLPDEVMREAPWFTFPDAPLELSIKGTDAPDIFFFTSLVSSPQPSTSTNPSTHQTPPHTIISPKTHIIQIFPSQPTISQTIDVIQKSPGFTFQKDVPPGPVSSSPEKRKRILEEELLDLQELAPDEKLSKIQRETPRSKLINVDSYLQIIPALCQRIVQFVLWAKAEKNSEF</sequence>
<reference evidence="6" key="1">
    <citation type="submission" date="2021-07" db="EMBL/GenBank/DDBJ databases">
        <authorList>
            <person name="Catto M.A."/>
            <person name="Jacobson A."/>
            <person name="Kennedy G."/>
            <person name="Labadie P."/>
            <person name="Hunt B.G."/>
            <person name="Srinivasan R."/>
        </authorList>
    </citation>
    <scope>NUCLEOTIDE SEQUENCE</scope>
    <source>
        <strain evidence="6">PL_HMW_Pooled</strain>
        <tissue evidence="6">Head</tissue>
    </source>
</reference>